<reference evidence="1 2" key="1">
    <citation type="journal article" date="2011" name="Appl. Environ. Microbiol.">
        <title>Methanogenic archaea isolated from Taiwan's Chelungpu fault.</title>
        <authorList>
            <person name="Wu S.Y."/>
            <person name="Lai M.C."/>
        </authorList>
    </citation>
    <scope>NUCLEOTIDE SEQUENCE [LARGE SCALE GENOMIC DNA]</scope>
    <source>
        <strain evidence="1 2">St545Mb</strain>
    </source>
</reference>
<sequence>MIGMTMNRKQIITVGVLIAGVLLFSNPALATTAKITDQDAFASLTAPDDLYSELEEQILRYNSRLDDVPWIVKRIAGNDVILFDITTAEGEKLYAQVITNNGEVLYYEKVSSPAEVDPSVTVTTDEETAREIIDSDSPYNEFKDALGREEISVETESTLKRIALGTLMTVNKVL</sequence>
<dbReference type="Proteomes" id="UP001206983">
    <property type="component" value="Unassembled WGS sequence"/>
</dbReference>
<accession>A0AAE3HDV6</accession>
<organism evidence="1 2">
    <name type="scientific">Methanolobus chelungpuianus</name>
    <dbReference type="NCBI Taxonomy" id="502115"/>
    <lineage>
        <taxon>Archaea</taxon>
        <taxon>Methanobacteriati</taxon>
        <taxon>Methanobacteriota</taxon>
        <taxon>Stenosarchaea group</taxon>
        <taxon>Methanomicrobia</taxon>
        <taxon>Methanosarcinales</taxon>
        <taxon>Methanosarcinaceae</taxon>
        <taxon>Methanolobus</taxon>
    </lineage>
</organism>
<comment type="caution">
    <text evidence="1">The sequence shown here is derived from an EMBL/GenBank/DDBJ whole genome shotgun (WGS) entry which is preliminary data.</text>
</comment>
<proteinExistence type="predicted"/>
<keyword evidence="2" id="KW-1185">Reference proteome</keyword>
<dbReference type="EMBL" id="JTEO01000006">
    <property type="protein sequence ID" value="MCQ6963598.1"/>
    <property type="molecule type" value="Genomic_DNA"/>
</dbReference>
<dbReference type="AlphaFoldDB" id="A0AAE3HDV6"/>
<evidence type="ECO:0000313" key="2">
    <source>
        <dbReference type="Proteomes" id="UP001206983"/>
    </source>
</evidence>
<evidence type="ECO:0000313" key="1">
    <source>
        <dbReference type="EMBL" id="MCQ6963598.1"/>
    </source>
</evidence>
<protein>
    <submittedName>
        <fullName evidence="1">Uncharacterized protein</fullName>
    </submittedName>
</protein>
<name>A0AAE3HDV6_9EURY</name>
<gene>
    <name evidence="1" type="ORF">PV02_10995</name>
</gene>